<evidence type="ECO:0000256" key="2">
    <source>
        <dbReference type="SAM" id="Phobius"/>
    </source>
</evidence>
<dbReference type="Pfam" id="PF01390">
    <property type="entry name" value="SEA"/>
    <property type="match status" value="1"/>
</dbReference>
<dbReference type="OrthoDB" id="7493297at2759"/>
<evidence type="ECO:0000313" key="4">
    <source>
        <dbReference type="Proteomes" id="UP000504623"/>
    </source>
</evidence>
<name>A0A9B0TFU2_CHRAS</name>
<feature type="compositionally biased region" description="Low complexity" evidence="1">
    <location>
        <begin position="50"/>
        <end position="89"/>
    </location>
</feature>
<dbReference type="AlphaFoldDB" id="A0A9B0TFU2"/>
<dbReference type="InterPro" id="IPR000742">
    <property type="entry name" value="EGF"/>
</dbReference>
<keyword evidence="2" id="KW-0472">Membrane</keyword>
<proteinExistence type="predicted"/>
<keyword evidence="2" id="KW-0812">Transmembrane</keyword>
<protein>
    <submittedName>
        <fullName evidence="5">Mucin-17</fullName>
    </submittedName>
</protein>
<dbReference type="InterPro" id="IPR053311">
    <property type="entry name" value="Mucosal_Integrity_Assoc"/>
</dbReference>
<feature type="compositionally biased region" description="Low complexity" evidence="1">
    <location>
        <begin position="110"/>
        <end position="138"/>
    </location>
</feature>
<gene>
    <name evidence="5" type="primary">MUC17</name>
</gene>
<feature type="domain" description="SEA" evidence="3">
    <location>
        <begin position="260"/>
        <end position="377"/>
    </location>
</feature>
<dbReference type="RefSeq" id="XP_006859885.1">
    <property type="nucleotide sequence ID" value="XM_006859823.1"/>
</dbReference>
<dbReference type="CTD" id="140453"/>
<feature type="compositionally biased region" description="Polar residues" evidence="1">
    <location>
        <begin position="90"/>
        <end position="104"/>
    </location>
</feature>
<dbReference type="PANTHER" id="PTHR37999">
    <property type="entry name" value="MUCIN-17"/>
    <property type="match status" value="1"/>
</dbReference>
<dbReference type="Gene3D" id="2.10.25.10">
    <property type="entry name" value="Laminin"/>
    <property type="match status" value="1"/>
</dbReference>
<dbReference type="GO" id="GO:0071944">
    <property type="term" value="C:cell periphery"/>
    <property type="evidence" value="ECO:0007669"/>
    <property type="project" value="UniProtKB-ARBA"/>
</dbReference>
<reference evidence="5" key="1">
    <citation type="submission" date="2025-08" db="UniProtKB">
        <authorList>
            <consortium name="RefSeq"/>
        </authorList>
    </citation>
    <scope>IDENTIFICATION</scope>
    <source>
        <tissue evidence="5">Spleen</tissue>
    </source>
</reference>
<dbReference type="InterPro" id="IPR036364">
    <property type="entry name" value="SEA_dom_sf"/>
</dbReference>
<dbReference type="Proteomes" id="UP000504623">
    <property type="component" value="Unplaced"/>
</dbReference>
<evidence type="ECO:0000259" key="3">
    <source>
        <dbReference type="PROSITE" id="PS50024"/>
    </source>
</evidence>
<feature type="transmembrane region" description="Helical" evidence="2">
    <location>
        <begin position="467"/>
        <end position="491"/>
    </location>
</feature>
<evidence type="ECO:0000256" key="1">
    <source>
        <dbReference type="SAM" id="MobiDB-lite"/>
    </source>
</evidence>
<dbReference type="SMART" id="SM00200">
    <property type="entry name" value="SEA"/>
    <property type="match status" value="1"/>
</dbReference>
<dbReference type="Gene3D" id="3.30.70.960">
    <property type="entry name" value="SEA domain"/>
    <property type="match status" value="1"/>
</dbReference>
<dbReference type="PROSITE" id="PS50024">
    <property type="entry name" value="SEA"/>
    <property type="match status" value="1"/>
</dbReference>
<sequence length="582" mass="62449">MSVSTPPDTTASLTEASTVSTVSSSPTTTLTPSSEASSSPTDPEDTTISVTTATVGGTLGTTIPGTTTLTITSSGTNTPTTTLGGAITSAPTSQGTATLTTSVLIPSEGSTLSTPTPHTSSAGTSVDSSLPTTTSDTSMPVTPGLVTTTDQTSQATPSVVSTTVSITTSLTSTSTVTSKTIPTITSSSPTTTKGTCLNGGTWNNSICDCLNGFGGNQCQYVCKNGGIWDGDKCNCTPPYEGSSCDKLMTSIEIESPPKRVTAQVGLSVTVTSKEFTEELNNKSSIEFKNFTETFAKQMAIAYNDIPEYDGVLITNLTNGSVVVEHKVLLKANFTQDFQKVMDTATKAVEEKIMNLTRKQIGSVTTCSDLLCFNDNATKVGNTEITQYDPEAECQKKAGKDFGKYFLIEYRDQKPYCISACMPGFRASMNCHFGQCKLERSGPRCYCLTTDTHWYRGKNCELGTQKTLVYGLVGAAGVIVLLIFMVLLVFMFRSKREVYRISDISINRQKIKVSQLSRWHDEDGGSTPGTFENIGFDICEEPENSINLNSIYKKFQPSLNQVDPKTKHCGAFREVKPLEYYQV</sequence>
<keyword evidence="4" id="KW-1185">Reference proteome</keyword>
<dbReference type="GeneID" id="102841049"/>
<dbReference type="PROSITE" id="PS00022">
    <property type="entry name" value="EGF_1"/>
    <property type="match status" value="1"/>
</dbReference>
<organism evidence="4 5">
    <name type="scientific">Chrysochloris asiatica</name>
    <name type="common">Cape golden mole</name>
    <dbReference type="NCBI Taxonomy" id="185453"/>
    <lineage>
        <taxon>Eukaryota</taxon>
        <taxon>Metazoa</taxon>
        <taxon>Chordata</taxon>
        <taxon>Craniata</taxon>
        <taxon>Vertebrata</taxon>
        <taxon>Euteleostomi</taxon>
        <taxon>Mammalia</taxon>
        <taxon>Eutheria</taxon>
        <taxon>Afrotheria</taxon>
        <taxon>Chrysochloridae</taxon>
        <taxon>Chrysochlorinae</taxon>
        <taxon>Chrysochloris</taxon>
    </lineage>
</organism>
<feature type="compositionally biased region" description="Polar residues" evidence="1">
    <location>
        <begin position="145"/>
        <end position="155"/>
    </location>
</feature>
<keyword evidence="2" id="KW-1133">Transmembrane helix</keyword>
<evidence type="ECO:0000313" key="5">
    <source>
        <dbReference type="RefSeq" id="XP_006859885.1"/>
    </source>
</evidence>
<accession>A0A9B0TFU2</accession>
<feature type="region of interest" description="Disordered" evidence="1">
    <location>
        <begin position="1"/>
        <end position="158"/>
    </location>
</feature>
<dbReference type="PANTHER" id="PTHR37999:SF2">
    <property type="entry name" value="MUCIN-17"/>
    <property type="match status" value="1"/>
</dbReference>
<feature type="compositionally biased region" description="Low complexity" evidence="1">
    <location>
        <begin position="9"/>
        <end position="41"/>
    </location>
</feature>
<dbReference type="SUPFAM" id="SSF82671">
    <property type="entry name" value="SEA domain"/>
    <property type="match status" value="1"/>
</dbReference>
<dbReference type="InterPro" id="IPR000082">
    <property type="entry name" value="SEA_dom"/>
</dbReference>